<organism evidence="8">
    <name type="scientific">uncultured Chthoniobacterales bacterium</name>
    <dbReference type="NCBI Taxonomy" id="1836801"/>
    <lineage>
        <taxon>Bacteria</taxon>
        <taxon>Pseudomonadati</taxon>
        <taxon>Verrucomicrobiota</taxon>
        <taxon>Spartobacteria</taxon>
        <taxon>Chthoniobacterales</taxon>
        <taxon>environmental samples</taxon>
    </lineage>
</organism>
<dbReference type="GO" id="GO:0004016">
    <property type="term" value="F:adenylate cyclase activity"/>
    <property type="evidence" value="ECO:0007669"/>
    <property type="project" value="UniProtKB-EC"/>
</dbReference>
<dbReference type="EMBL" id="CADCTA010000097">
    <property type="protein sequence ID" value="CAA9260708.1"/>
    <property type="molecule type" value="Genomic_DNA"/>
</dbReference>
<dbReference type="PANTHER" id="PTHR43289">
    <property type="entry name" value="MITOGEN-ACTIVATED PROTEIN KINASE KINASE KINASE 20-RELATED"/>
    <property type="match status" value="1"/>
</dbReference>
<keyword evidence="5" id="KW-0802">TPR repeat</keyword>
<evidence type="ECO:0000256" key="3">
    <source>
        <dbReference type="ARBA" id="ARBA00022777"/>
    </source>
</evidence>
<dbReference type="InterPro" id="IPR000719">
    <property type="entry name" value="Prot_kinase_dom"/>
</dbReference>
<dbReference type="PANTHER" id="PTHR43289:SF34">
    <property type="entry name" value="SERINE_THREONINE-PROTEIN KINASE YBDM-RELATED"/>
    <property type="match status" value="1"/>
</dbReference>
<dbReference type="EC" id="4.6.1.1" evidence="8"/>
<keyword evidence="2 6" id="KW-0547">Nucleotide-binding</keyword>
<gene>
    <name evidence="8" type="ORF">AVDCRST_MAG42-2937</name>
</gene>
<evidence type="ECO:0000256" key="1">
    <source>
        <dbReference type="ARBA" id="ARBA00022679"/>
    </source>
</evidence>
<dbReference type="SMART" id="SM00220">
    <property type="entry name" value="S_TKc"/>
    <property type="match status" value="1"/>
</dbReference>
<dbReference type="Gene3D" id="3.30.200.20">
    <property type="entry name" value="Phosphorylase Kinase, domain 1"/>
    <property type="match status" value="1"/>
</dbReference>
<dbReference type="Gene3D" id="1.25.40.10">
    <property type="entry name" value="Tetratricopeptide repeat domain"/>
    <property type="match status" value="2"/>
</dbReference>
<evidence type="ECO:0000259" key="7">
    <source>
        <dbReference type="PROSITE" id="PS50011"/>
    </source>
</evidence>
<evidence type="ECO:0000256" key="2">
    <source>
        <dbReference type="ARBA" id="ARBA00022741"/>
    </source>
</evidence>
<dbReference type="InterPro" id="IPR011009">
    <property type="entry name" value="Kinase-like_dom_sf"/>
</dbReference>
<dbReference type="SUPFAM" id="SSF56112">
    <property type="entry name" value="Protein kinase-like (PK-like)"/>
    <property type="match status" value="1"/>
</dbReference>
<dbReference type="SMART" id="SM00028">
    <property type="entry name" value="TPR"/>
    <property type="match status" value="4"/>
</dbReference>
<dbReference type="AlphaFoldDB" id="A0A6J4ISX1"/>
<dbReference type="PROSITE" id="PS00107">
    <property type="entry name" value="PROTEIN_KINASE_ATP"/>
    <property type="match status" value="1"/>
</dbReference>
<dbReference type="PROSITE" id="PS50005">
    <property type="entry name" value="TPR"/>
    <property type="match status" value="1"/>
</dbReference>
<dbReference type="InterPro" id="IPR017441">
    <property type="entry name" value="Protein_kinase_ATP_BS"/>
</dbReference>
<feature type="binding site" evidence="6">
    <location>
        <position position="129"/>
    </location>
    <ligand>
        <name>ATP</name>
        <dbReference type="ChEBI" id="CHEBI:30616"/>
    </ligand>
</feature>
<dbReference type="SUPFAM" id="SSF48452">
    <property type="entry name" value="TPR-like"/>
    <property type="match status" value="2"/>
</dbReference>
<dbReference type="GO" id="GO:0005524">
    <property type="term" value="F:ATP binding"/>
    <property type="evidence" value="ECO:0007669"/>
    <property type="project" value="UniProtKB-UniRule"/>
</dbReference>
<keyword evidence="1" id="KW-0808">Transferase</keyword>
<dbReference type="InterPro" id="IPR008271">
    <property type="entry name" value="Ser/Thr_kinase_AS"/>
</dbReference>
<dbReference type="Pfam" id="PF00069">
    <property type="entry name" value="Pkinase"/>
    <property type="match status" value="1"/>
</dbReference>
<evidence type="ECO:0000256" key="5">
    <source>
        <dbReference type="PROSITE-ProRule" id="PRU00339"/>
    </source>
</evidence>
<keyword evidence="8" id="KW-0456">Lyase</keyword>
<evidence type="ECO:0000256" key="6">
    <source>
        <dbReference type="PROSITE-ProRule" id="PRU10141"/>
    </source>
</evidence>
<dbReference type="PROSITE" id="PS50011">
    <property type="entry name" value="PROTEIN_KINASE_DOM"/>
    <property type="match status" value="1"/>
</dbReference>
<protein>
    <submittedName>
        <fullName evidence="8">Adenylate cyclase</fullName>
        <ecNumber evidence="8">4.6.1.1</ecNumber>
    </submittedName>
</protein>
<name>A0A6J4ISX1_9BACT</name>
<keyword evidence="3" id="KW-0418">Kinase</keyword>
<dbReference type="GO" id="GO:0004674">
    <property type="term" value="F:protein serine/threonine kinase activity"/>
    <property type="evidence" value="ECO:0007669"/>
    <property type="project" value="TreeGrafter"/>
</dbReference>
<evidence type="ECO:0000256" key="4">
    <source>
        <dbReference type="ARBA" id="ARBA00022840"/>
    </source>
</evidence>
<feature type="repeat" description="TPR" evidence="5">
    <location>
        <begin position="705"/>
        <end position="738"/>
    </location>
</feature>
<evidence type="ECO:0000313" key="8">
    <source>
        <dbReference type="EMBL" id="CAA9260708.1"/>
    </source>
</evidence>
<sequence length="988" mass="108045">MRSNPGDRQSALDPERWQRVKDILADALEQPTPAARIALVQTRCANDAALLAEAVSLVNEAETQANDPTDPLEECAEHATARLWQDEPSPAGRRIGAYVVTRELGRGGMGAVYLADRADGQFEKQVAIKVLKRGTDTEEVLRRFASERHILARLDHPNIARLLDAGTTDDGLPYVVMEYVAGAPVTRFVRERELSVGETVAVFLKICAAVEVAHGSQVIHRDLKPSNILVTSNGEPKLLDFGIAKILTPTADSTEITAAGEERLTPICASPEQTDGRPVTQASDVYALGALLYEMLSGQKPHRFSTTNPSRDEVARVIREEEPPPPSKVTANPQSARVLRGSLDTIVMKALRKDPATRYGTVAAFAAEVRRYEKQRPVLASATGTGDRAKAFSHVAGRAVAAGLALLLLAWLSFVFWSREESKPTAPSPGVASDAVAASDPRKSIAILPFDNLGADSQPSYFADGIQDNILTDLGKVRGLKVISRSGVAAYRGATRNMKDIGRELGVGSVLEGTVQMSGDRVRVNAQLIDTATSSQVWANHYDRKIEDIFGLQSELAQTIVAQLRTTLSTGERAALSRRPTEDLRAYDFYLRARAAMNGARGSGATQARLEAAKMLESAIAVDAKFTRAYCLLSEARLYIYKFGEEHSEKDLTAAKEAVDAALRLEPNSEDARLAFARYLYHGLDDFRGAYEQLSAMRSSGPHEVEFYTLAGLVERRRGLWSEAIRDSEKAEELDPQNPGLAYNLARTLIALRKYAESERVVNAAIDRLPSHATAGLWLLKKDVELARGDVEAAQRALDAIPPEQKIDYEFERLWLRFLRRDFVAAQELINKVGPETKKMPFYWILVANIARTAGRSEEAAAAFEEARVRLVSALDKRPDDTGLLSALATTYAGLGRGQDALREAHRATESRPIAQDAVGWTQNALSLAQVLAWTGDHEGALKLLGDLVKLPFGPSYGALQLSPMWDELRSDPRFDQVLAAAKLPFAL</sequence>
<proteinExistence type="predicted"/>
<dbReference type="InterPro" id="IPR011990">
    <property type="entry name" value="TPR-like_helical_dom_sf"/>
</dbReference>
<dbReference type="Gene3D" id="3.40.50.10070">
    <property type="entry name" value="TolB, N-terminal domain"/>
    <property type="match status" value="1"/>
</dbReference>
<dbReference type="InterPro" id="IPR019734">
    <property type="entry name" value="TPR_rpt"/>
</dbReference>
<feature type="domain" description="Protein kinase" evidence="7">
    <location>
        <begin position="98"/>
        <end position="379"/>
    </location>
</feature>
<reference evidence="8" key="1">
    <citation type="submission" date="2020-02" db="EMBL/GenBank/DDBJ databases">
        <authorList>
            <person name="Meier V. D."/>
        </authorList>
    </citation>
    <scope>NUCLEOTIDE SEQUENCE</scope>
    <source>
        <strain evidence="8">AVDCRST_MAG42</strain>
    </source>
</reference>
<dbReference type="CDD" id="cd14014">
    <property type="entry name" value="STKc_PknB_like"/>
    <property type="match status" value="1"/>
</dbReference>
<dbReference type="Gene3D" id="1.10.510.10">
    <property type="entry name" value="Transferase(Phosphotransferase) domain 1"/>
    <property type="match status" value="1"/>
</dbReference>
<dbReference type="Pfam" id="PF14559">
    <property type="entry name" value="TPR_19"/>
    <property type="match status" value="1"/>
</dbReference>
<accession>A0A6J4ISX1</accession>
<keyword evidence="4 6" id="KW-0067">ATP-binding</keyword>
<dbReference type="PROSITE" id="PS00108">
    <property type="entry name" value="PROTEIN_KINASE_ST"/>
    <property type="match status" value="1"/>
</dbReference>